<keyword evidence="3" id="KW-0963">Cytoplasm</keyword>
<evidence type="ECO:0000256" key="3">
    <source>
        <dbReference type="ARBA" id="ARBA00022490"/>
    </source>
</evidence>
<keyword evidence="4" id="KW-0689">Ribosomal protein</keyword>
<comment type="caution">
    <text evidence="7">The sequence shown here is derived from an EMBL/GenBank/DDBJ whole genome shotgun (WGS) entry which is preliminary data.</text>
</comment>
<dbReference type="AlphaFoldDB" id="A0A9J5W1M8"/>
<dbReference type="PANTHER" id="PTHR12146:SF0">
    <property type="entry name" value="RIBOSOMAL PROTEIN S10"/>
    <property type="match status" value="1"/>
</dbReference>
<dbReference type="EMBL" id="JACXVP010000012">
    <property type="protein sequence ID" value="KAG5569389.1"/>
    <property type="molecule type" value="Genomic_DNA"/>
</dbReference>
<evidence type="ECO:0000313" key="8">
    <source>
        <dbReference type="Proteomes" id="UP000824120"/>
    </source>
</evidence>
<feature type="domain" description="Plectin/eS10 N-terminal" evidence="6">
    <location>
        <begin position="1"/>
        <end position="49"/>
    </location>
</feature>
<keyword evidence="5" id="KW-0687">Ribonucleoprotein</keyword>
<evidence type="ECO:0000256" key="1">
    <source>
        <dbReference type="ARBA" id="ARBA00004496"/>
    </source>
</evidence>
<dbReference type="OrthoDB" id="5211809at2759"/>
<accession>A0A9J5W1M8</accession>
<keyword evidence="8" id="KW-1185">Reference proteome</keyword>
<name>A0A9J5W1M8_SOLCO</name>
<proteinExistence type="inferred from homology"/>
<dbReference type="Proteomes" id="UP000824120">
    <property type="component" value="Chromosome 12"/>
</dbReference>
<dbReference type="GO" id="GO:0022627">
    <property type="term" value="C:cytosolic small ribosomal subunit"/>
    <property type="evidence" value="ECO:0007669"/>
    <property type="project" value="TreeGrafter"/>
</dbReference>
<dbReference type="GO" id="GO:0003735">
    <property type="term" value="F:structural constituent of ribosome"/>
    <property type="evidence" value="ECO:0007669"/>
    <property type="project" value="TreeGrafter"/>
</dbReference>
<evidence type="ECO:0000256" key="5">
    <source>
        <dbReference type="ARBA" id="ARBA00023274"/>
    </source>
</evidence>
<dbReference type="InterPro" id="IPR037447">
    <property type="entry name" value="Ribosomal_eS10"/>
</dbReference>
<gene>
    <name evidence="7" type="ORF">H5410_059155</name>
</gene>
<dbReference type="InterPro" id="IPR036388">
    <property type="entry name" value="WH-like_DNA-bd_sf"/>
</dbReference>
<evidence type="ECO:0000256" key="4">
    <source>
        <dbReference type="ARBA" id="ARBA00022980"/>
    </source>
</evidence>
<dbReference type="Gene3D" id="1.10.10.10">
    <property type="entry name" value="Winged helix-like DNA-binding domain superfamily/Winged helix DNA-binding domain"/>
    <property type="match status" value="1"/>
</dbReference>
<comment type="similarity">
    <text evidence="2">Belongs to the eukaryotic ribosomal protein eS10 family.</text>
</comment>
<dbReference type="GO" id="GO:0003723">
    <property type="term" value="F:RNA binding"/>
    <property type="evidence" value="ECO:0007669"/>
    <property type="project" value="TreeGrafter"/>
</dbReference>
<dbReference type="PANTHER" id="PTHR12146">
    <property type="entry name" value="40S RIBOSOMAL PROTEIN S10"/>
    <property type="match status" value="1"/>
</dbReference>
<reference evidence="7 8" key="1">
    <citation type="submission" date="2020-09" db="EMBL/GenBank/DDBJ databases">
        <title>De no assembly of potato wild relative species, Solanum commersonii.</title>
        <authorList>
            <person name="Cho K."/>
        </authorList>
    </citation>
    <scope>NUCLEOTIDE SEQUENCE [LARGE SCALE GENOMIC DNA]</scope>
    <source>
        <strain evidence="7">LZ3.2</strain>
        <tissue evidence="7">Leaf</tissue>
    </source>
</reference>
<evidence type="ECO:0000313" key="7">
    <source>
        <dbReference type="EMBL" id="KAG5569389.1"/>
    </source>
</evidence>
<dbReference type="Pfam" id="PF03501">
    <property type="entry name" value="S10_plectin"/>
    <property type="match status" value="1"/>
</dbReference>
<comment type="subcellular location">
    <subcellularLocation>
        <location evidence="1">Cytoplasm</location>
    </subcellularLocation>
</comment>
<protein>
    <recommendedName>
        <fullName evidence="6">Plectin/eS10 N-terminal domain-containing protein</fullName>
    </recommendedName>
</protein>
<organism evidence="7 8">
    <name type="scientific">Solanum commersonii</name>
    <name type="common">Commerson's wild potato</name>
    <name type="synonym">Commerson's nightshade</name>
    <dbReference type="NCBI Taxonomy" id="4109"/>
    <lineage>
        <taxon>Eukaryota</taxon>
        <taxon>Viridiplantae</taxon>
        <taxon>Streptophyta</taxon>
        <taxon>Embryophyta</taxon>
        <taxon>Tracheophyta</taxon>
        <taxon>Spermatophyta</taxon>
        <taxon>Magnoliopsida</taxon>
        <taxon>eudicotyledons</taxon>
        <taxon>Gunneridae</taxon>
        <taxon>Pentapetalae</taxon>
        <taxon>asterids</taxon>
        <taxon>lamiids</taxon>
        <taxon>Solanales</taxon>
        <taxon>Solanaceae</taxon>
        <taxon>Solanoideae</taxon>
        <taxon>Solaneae</taxon>
        <taxon>Solanum</taxon>
    </lineage>
</organism>
<sequence>MQGFKSKEYVCEIFPWMHYYWHLINDGTVFLMTYLNLPNNIIPATLKKSAKPLDHPMGSPSSYRPRGPLAPLLSRLSYLPI</sequence>
<dbReference type="InterPro" id="IPR005326">
    <property type="entry name" value="Plectin_eS10_N"/>
</dbReference>
<evidence type="ECO:0000256" key="2">
    <source>
        <dbReference type="ARBA" id="ARBA00007278"/>
    </source>
</evidence>
<evidence type="ECO:0000259" key="6">
    <source>
        <dbReference type="Pfam" id="PF03501"/>
    </source>
</evidence>